<name>A0ABW3WNM9_9FLAO</name>
<dbReference type="EMBL" id="JBHTMV010000003">
    <property type="protein sequence ID" value="MFD1293122.1"/>
    <property type="molecule type" value="Genomic_DNA"/>
</dbReference>
<keyword evidence="2" id="KW-1185">Reference proteome</keyword>
<accession>A0ABW3WNM9</accession>
<dbReference type="RefSeq" id="WP_386808153.1">
    <property type="nucleotide sequence ID" value="NZ_JBHTMV010000003.1"/>
</dbReference>
<evidence type="ECO:0000313" key="2">
    <source>
        <dbReference type="Proteomes" id="UP001597241"/>
    </source>
</evidence>
<dbReference type="PROSITE" id="PS51257">
    <property type="entry name" value="PROKAR_LIPOPROTEIN"/>
    <property type="match status" value="1"/>
</dbReference>
<evidence type="ECO:0008006" key="3">
    <source>
        <dbReference type="Google" id="ProtNLM"/>
    </source>
</evidence>
<comment type="caution">
    <text evidence="1">The sequence shown here is derived from an EMBL/GenBank/DDBJ whole genome shotgun (WGS) entry which is preliminary data.</text>
</comment>
<protein>
    <recommendedName>
        <fullName evidence="3">Gliding motility lipoprotein GldD</fullName>
    </recommendedName>
</protein>
<reference evidence="2" key="1">
    <citation type="journal article" date="2019" name="Int. J. Syst. Evol. Microbiol.">
        <title>The Global Catalogue of Microorganisms (GCM) 10K type strain sequencing project: providing services to taxonomists for standard genome sequencing and annotation.</title>
        <authorList>
            <consortium name="The Broad Institute Genomics Platform"/>
            <consortium name="The Broad Institute Genome Sequencing Center for Infectious Disease"/>
            <person name="Wu L."/>
            <person name="Ma J."/>
        </authorList>
    </citation>
    <scope>NUCLEOTIDE SEQUENCE [LARGE SCALE GENOMIC DNA]</scope>
    <source>
        <strain evidence="2">CCUG 62221</strain>
    </source>
</reference>
<organism evidence="1 2">
    <name type="scientific">Lutibacter holmesii</name>
    <dbReference type="NCBI Taxonomy" id="1137985"/>
    <lineage>
        <taxon>Bacteria</taxon>
        <taxon>Pseudomonadati</taxon>
        <taxon>Bacteroidota</taxon>
        <taxon>Flavobacteriia</taxon>
        <taxon>Flavobacteriales</taxon>
        <taxon>Flavobacteriaceae</taxon>
        <taxon>Lutibacter</taxon>
    </lineage>
</organism>
<gene>
    <name evidence="1" type="ORF">ACFQ5N_04665</name>
</gene>
<proteinExistence type="predicted"/>
<sequence>MKNLVIICFLVLVSCKTSQPTNSVLVNDVVMQQSENCPKSGTCLLELIPNKSLNFKTDEFGNVYPVIDDGTKTLFKYSFTKNPISDTEDSNYTEIVYAELDLTKDLQLQNETLKEIKMHYGRLCFCKGESGYFPVSKGVFNLTKTAPNLVKIDVNFIIKKVPQIVSEIHETVSLKSTTSN</sequence>
<evidence type="ECO:0000313" key="1">
    <source>
        <dbReference type="EMBL" id="MFD1293122.1"/>
    </source>
</evidence>
<dbReference type="Proteomes" id="UP001597241">
    <property type="component" value="Unassembled WGS sequence"/>
</dbReference>